<feature type="binding site" evidence="7">
    <location>
        <begin position="75"/>
        <end position="76"/>
    </location>
    <ligand>
        <name>substrate</name>
    </ligand>
</feature>
<dbReference type="InterPro" id="IPR033134">
    <property type="entry name" value="Asp/Glu_racemase_AS_2"/>
</dbReference>
<dbReference type="GO" id="GO:0009252">
    <property type="term" value="P:peptidoglycan biosynthetic process"/>
    <property type="evidence" value="ECO:0007669"/>
    <property type="project" value="UniProtKB-UniRule"/>
</dbReference>
<reference evidence="8 9" key="1">
    <citation type="journal article" date="2012" name="J. Bacteriol.">
        <title>Genome sequence of an alkane-degrading bacterium, Alcanivorax pacificus type strain W11-5, isolated from deep sea sediment.</title>
        <authorList>
            <person name="Lai Q."/>
            <person name="Shao Z."/>
        </authorList>
    </citation>
    <scope>NUCLEOTIDE SEQUENCE [LARGE SCALE GENOMIC DNA]</scope>
    <source>
        <strain evidence="8 9">W11-5</strain>
    </source>
</reference>
<feature type="binding site" evidence="7">
    <location>
        <begin position="10"/>
        <end position="11"/>
    </location>
    <ligand>
        <name>substrate</name>
    </ligand>
</feature>
<dbReference type="RefSeq" id="WP_008733568.1">
    <property type="nucleotide sequence ID" value="NZ_CP004387.1"/>
</dbReference>
<dbReference type="InterPro" id="IPR004391">
    <property type="entry name" value="Glu_race"/>
</dbReference>
<gene>
    <name evidence="7" type="primary">murI</name>
    <name evidence="8" type="ORF">S7S_15260</name>
</gene>
<evidence type="ECO:0000256" key="7">
    <source>
        <dbReference type="HAMAP-Rule" id="MF_00258"/>
    </source>
</evidence>
<evidence type="ECO:0000256" key="3">
    <source>
        <dbReference type="ARBA" id="ARBA00022960"/>
    </source>
</evidence>
<dbReference type="PANTHER" id="PTHR21198">
    <property type="entry name" value="GLUTAMATE RACEMASE"/>
    <property type="match status" value="1"/>
</dbReference>
<keyword evidence="4 7" id="KW-0573">Peptidoglycan synthesis</keyword>
<dbReference type="EMBL" id="CP004387">
    <property type="protein sequence ID" value="AJD49464.1"/>
    <property type="molecule type" value="Genomic_DNA"/>
</dbReference>
<proteinExistence type="inferred from homology"/>
<feature type="active site" description="Proton donor/acceptor" evidence="7">
    <location>
        <position position="185"/>
    </location>
</feature>
<organism evidence="8 9">
    <name type="scientific">Isoalcanivorax pacificus W11-5</name>
    <dbReference type="NCBI Taxonomy" id="391936"/>
    <lineage>
        <taxon>Bacteria</taxon>
        <taxon>Pseudomonadati</taxon>
        <taxon>Pseudomonadota</taxon>
        <taxon>Gammaproteobacteria</taxon>
        <taxon>Oceanospirillales</taxon>
        <taxon>Alcanivoracaceae</taxon>
        <taxon>Isoalcanivorax</taxon>
    </lineage>
</organism>
<keyword evidence="9" id="KW-1185">Reference proteome</keyword>
<dbReference type="GO" id="GO:0008881">
    <property type="term" value="F:glutamate racemase activity"/>
    <property type="evidence" value="ECO:0007669"/>
    <property type="project" value="UniProtKB-UniRule"/>
</dbReference>
<name>A0A0B4XMD6_9GAMM</name>
<accession>A0A0B4XMD6</accession>
<keyword evidence="3 7" id="KW-0133">Cell shape</keyword>
<dbReference type="Pfam" id="PF01177">
    <property type="entry name" value="Asp_Glu_race"/>
    <property type="match status" value="1"/>
</dbReference>
<dbReference type="PROSITE" id="PS00923">
    <property type="entry name" value="ASP_GLU_RACEMASE_1"/>
    <property type="match status" value="1"/>
</dbReference>
<evidence type="ECO:0000256" key="5">
    <source>
        <dbReference type="ARBA" id="ARBA00023235"/>
    </source>
</evidence>
<dbReference type="HOGENOM" id="CLU_052344_2_0_6"/>
<dbReference type="OrthoDB" id="9801055at2"/>
<keyword evidence="6 7" id="KW-0961">Cell wall biogenesis/degradation</keyword>
<dbReference type="GO" id="GO:0071555">
    <property type="term" value="P:cell wall organization"/>
    <property type="evidence" value="ECO:0007669"/>
    <property type="project" value="UniProtKB-KW"/>
</dbReference>
<dbReference type="NCBIfam" id="TIGR00067">
    <property type="entry name" value="glut_race"/>
    <property type="match status" value="1"/>
</dbReference>
<comment type="pathway">
    <text evidence="7">Cell wall biogenesis; peptidoglycan biosynthesis.</text>
</comment>
<dbReference type="KEGG" id="apac:S7S_15260"/>
<dbReference type="EC" id="5.1.1.3" evidence="2 7"/>
<protein>
    <recommendedName>
        <fullName evidence="2 7">Glutamate racemase</fullName>
        <ecNumber evidence="2 7">5.1.1.3</ecNumber>
    </recommendedName>
</protein>
<dbReference type="STRING" id="391936.S7S_15260"/>
<evidence type="ECO:0000313" key="9">
    <source>
        <dbReference type="Proteomes" id="UP000006764"/>
    </source>
</evidence>
<comment type="similarity">
    <text evidence="7">Belongs to the aspartate/glutamate racemases family.</text>
</comment>
<evidence type="ECO:0000313" key="8">
    <source>
        <dbReference type="EMBL" id="AJD49464.1"/>
    </source>
</evidence>
<dbReference type="InterPro" id="IPR015942">
    <property type="entry name" value="Asp/Glu/hydantoin_racemase"/>
</dbReference>
<dbReference type="PANTHER" id="PTHR21198:SF2">
    <property type="entry name" value="GLUTAMATE RACEMASE"/>
    <property type="match status" value="1"/>
</dbReference>
<comment type="catalytic activity">
    <reaction evidence="1 7">
        <text>L-glutamate = D-glutamate</text>
        <dbReference type="Rhea" id="RHEA:12813"/>
        <dbReference type="ChEBI" id="CHEBI:29985"/>
        <dbReference type="ChEBI" id="CHEBI:29986"/>
        <dbReference type="EC" id="5.1.1.3"/>
    </reaction>
</comment>
<keyword evidence="5 7" id="KW-0413">Isomerase</keyword>
<feature type="active site" description="Proton donor/acceptor" evidence="7">
    <location>
        <position position="74"/>
    </location>
</feature>
<evidence type="ECO:0000256" key="2">
    <source>
        <dbReference type="ARBA" id="ARBA00013090"/>
    </source>
</evidence>
<comment type="function">
    <text evidence="7">Provides the (R)-glutamate required for cell wall biosynthesis.</text>
</comment>
<evidence type="ECO:0000256" key="1">
    <source>
        <dbReference type="ARBA" id="ARBA00001602"/>
    </source>
</evidence>
<feature type="binding site" evidence="7">
    <location>
        <begin position="186"/>
        <end position="187"/>
    </location>
    <ligand>
        <name>substrate</name>
    </ligand>
</feature>
<sequence>MPAPPVLVFDSGVGGLSVAAEIRRRLPTQPLHYLMDSAGFPYGTKDDATLTARVVEVCRDAVTAQQPRMLVVACNTASTLALPALRAALPIPVVGVVPALKVAASACPGGEIGLLATPATVHRPYTDNLIREFAAGCRVRRLGSRELVQWAEDWVAEGREPDGLFAHLNGWLTQPDPVSHVVLGCTHFPLLRPMLARLWPTVIWVDSGEAIARRVAQLLDDDIPATGHPEAQLFWTGERPPADGVERYLATL</sequence>
<evidence type="ECO:0000256" key="6">
    <source>
        <dbReference type="ARBA" id="ARBA00023316"/>
    </source>
</evidence>
<dbReference type="UniPathway" id="UPA00219"/>
<feature type="binding site" evidence="7">
    <location>
        <begin position="42"/>
        <end position="43"/>
    </location>
    <ligand>
        <name>substrate</name>
    </ligand>
</feature>
<dbReference type="HAMAP" id="MF_00258">
    <property type="entry name" value="Glu_racemase"/>
    <property type="match status" value="1"/>
</dbReference>
<dbReference type="InterPro" id="IPR001920">
    <property type="entry name" value="Asp/Glu_race"/>
</dbReference>
<dbReference type="Gene3D" id="3.40.50.1860">
    <property type="match status" value="2"/>
</dbReference>
<dbReference type="PROSITE" id="PS00924">
    <property type="entry name" value="ASP_GLU_RACEMASE_2"/>
    <property type="match status" value="1"/>
</dbReference>
<dbReference type="SUPFAM" id="SSF53681">
    <property type="entry name" value="Aspartate/glutamate racemase"/>
    <property type="match status" value="2"/>
</dbReference>
<dbReference type="AlphaFoldDB" id="A0A0B4XMD6"/>
<evidence type="ECO:0000256" key="4">
    <source>
        <dbReference type="ARBA" id="ARBA00022984"/>
    </source>
</evidence>
<dbReference type="Proteomes" id="UP000006764">
    <property type="component" value="Chromosome"/>
</dbReference>
<dbReference type="InterPro" id="IPR018187">
    <property type="entry name" value="Asp/Glu_racemase_AS_1"/>
</dbReference>
<dbReference type="GO" id="GO:0008360">
    <property type="term" value="P:regulation of cell shape"/>
    <property type="evidence" value="ECO:0007669"/>
    <property type="project" value="UniProtKB-KW"/>
</dbReference>